<protein>
    <recommendedName>
        <fullName evidence="2">DUF6850 domain-containing protein</fullName>
    </recommendedName>
</protein>
<dbReference type="Proteomes" id="UP000479938">
    <property type="component" value="Unassembled WGS sequence"/>
</dbReference>
<evidence type="ECO:0000259" key="2">
    <source>
        <dbReference type="Pfam" id="PF21012"/>
    </source>
</evidence>
<evidence type="ECO:0000256" key="1">
    <source>
        <dbReference type="SAM" id="SignalP"/>
    </source>
</evidence>
<reference evidence="3 4" key="1">
    <citation type="submission" date="2020-02" db="EMBL/GenBank/DDBJ databases">
        <authorList>
            <person name="Criscuolo A."/>
        </authorList>
    </citation>
    <scope>NUCLEOTIDE SEQUENCE [LARGE SCALE GENOMIC DNA]</scope>
    <source>
        <strain evidence="3">CIP105534</strain>
    </source>
</reference>
<keyword evidence="4" id="KW-1185">Reference proteome</keyword>
<feature type="chain" id="PRO_5026903300" description="DUF6850 domain-containing protein" evidence="1">
    <location>
        <begin position="20"/>
        <end position="503"/>
    </location>
</feature>
<dbReference type="Pfam" id="PF21012">
    <property type="entry name" value="DUF6850"/>
    <property type="match status" value="1"/>
</dbReference>
<feature type="domain" description="DUF6850" evidence="2">
    <location>
        <begin position="47"/>
        <end position="503"/>
    </location>
</feature>
<proteinExistence type="predicted"/>
<accession>A0A6J4GT73</accession>
<dbReference type="RefSeq" id="WP_173971734.1">
    <property type="nucleotide sequence ID" value="NZ_CADCSU010000114.1"/>
</dbReference>
<name>A0A6J4GT73_9FLAO</name>
<sequence length="503" mass="57688">MSFRFVLLFFIFSSGILHAQDSTSVLLRIHENQLPENNFSNAFYTNPANMFYARHYSLSQLSAGYNNSSQQTNIQELGNGIRQFLVNAQSYYKIDAENTVWGNAYYKNDQRKNVQWNESSDFQIIYPYVTADSIGGNLSFEEYSFKGGYTKAFQKMTLGIVADYRALMEYRDTDPRPKNTVSDLNVAVGLSQNIGNHYAIGTSVNLQKYTQSNNLKFFSELGAPAVYHMTGLGMYSNLLTGNKLSSFYDGKGYGANVQFFPKDRNGFALSVGYNHFDYEKIMTEFQNLIASSILEKRYEGEVSYLKKSEERSWGTKVEFYYSDRAGTENIFDNQTTTSYIKISEYTKYTNQVTSILFSGLYSNPNPEFSWSVAPSFNLKNTATKYIDPLRKVDVQKAIGRIDFSVSKLFSKSLINLSTSFEHSWALDAKMNLSDRTETNQIFEMLDYNFAYLSSAYTKVNLASRWDYKYAANLNFFAKAGFDYYNYSNNKNNTYFQMSMGLTF</sequence>
<dbReference type="EMBL" id="CADCSU010000114">
    <property type="protein sequence ID" value="CAA9200739.1"/>
    <property type="molecule type" value="Genomic_DNA"/>
</dbReference>
<dbReference type="InterPro" id="IPR049236">
    <property type="entry name" value="DUF6850"/>
</dbReference>
<feature type="signal peptide" evidence="1">
    <location>
        <begin position="1"/>
        <end position="19"/>
    </location>
</feature>
<organism evidence="3 4">
    <name type="scientific">Flavobacterium bizetiae</name>
    <dbReference type="NCBI Taxonomy" id="2704140"/>
    <lineage>
        <taxon>Bacteria</taxon>
        <taxon>Pseudomonadati</taxon>
        <taxon>Bacteroidota</taxon>
        <taxon>Flavobacteriia</taxon>
        <taxon>Flavobacteriales</taxon>
        <taxon>Flavobacteriaceae</taxon>
        <taxon>Flavobacterium</taxon>
    </lineage>
</organism>
<evidence type="ECO:0000313" key="3">
    <source>
        <dbReference type="EMBL" id="CAA9200739.1"/>
    </source>
</evidence>
<dbReference type="AlphaFoldDB" id="A0A6J4GT73"/>
<gene>
    <name evidence="3" type="ORF">FLA105534_03227</name>
</gene>
<evidence type="ECO:0000313" key="4">
    <source>
        <dbReference type="Proteomes" id="UP000479938"/>
    </source>
</evidence>
<keyword evidence="1" id="KW-0732">Signal</keyword>